<protein>
    <submittedName>
        <fullName evidence="1">Uncharacterized protein</fullName>
    </submittedName>
</protein>
<accession>A0A423JJK2</accession>
<organism evidence="1 2">
    <name type="scientific">Pseudomonas brassicacearum</name>
    <dbReference type="NCBI Taxonomy" id="930166"/>
    <lineage>
        <taxon>Bacteria</taxon>
        <taxon>Pseudomonadati</taxon>
        <taxon>Pseudomonadota</taxon>
        <taxon>Gammaproteobacteria</taxon>
        <taxon>Pseudomonadales</taxon>
        <taxon>Pseudomonadaceae</taxon>
        <taxon>Pseudomonas</taxon>
    </lineage>
</organism>
<dbReference type="Proteomes" id="UP000286351">
    <property type="component" value="Unassembled WGS sequence"/>
</dbReference>
<comment type="caution">
    <text evidence="1">The sequence shown here is derived from an EMBL/GenBank/DDBJ whole genome shotgun (WGS) entry which is preliminary data.</text>
</comment>
<evidence type="ECO:0000313" key="2">
    <source>
        <dbReference type="Proteomes" id="UP000286351"/>
    </source>
</evidence>
<reference evidence="1 2" key="1">
    <citation type="submission" date="2016-10" db="EMBL/GenBank/DDBJ databases">
        <title>Comparative genome analysis of multiple Pseudomonas spp. focuses on biocontrol and plant growth promoting traits.</title>
        <authorList>
            <person name="Tao X.-Y."/>
            <person name="Taylor C.G."/>
        </authorList>
    </citation>
    <scope>NUCLEOTIDE SEQUENCE [LARGE SCALE GENOMIC DNA]</scope>
    <source>
        <strain evidence="1 2">38D4</strain>
    </source>
</reference>
<sequence length="77" mass="8804">MTCLICAGTAECIQCHGPWEERNCPVCGRYRISNELVLTLMDRGQIFDVSKMRIWLAARHEEGVTPYIEIHEALLVL</sequence>
<gene>
    <name evidence="1" type="ORF">BK664_15805</name>
</gene>
<proteinExistence type="predicted"/>
<name>A0A423JJK2_9PSED</name>
<evidence type="ECO:0000313" key="1">
    <source>
        <dbReference type="EMBL" id="RON37881.1"/>
    </source>
</evidence>
<dbReference type="AlphaFoldDB" id="A0A423JJK2"/>
<dbReference type="EMBL" id="MOBO01000013">
    <property type="protein sequence ID" value="RON37881.1"/>
    <property type="molecule type" value="Genomic_DNA"/>
</dbReference>